<reference evidence="1 2" key="1">
    <citation type="journal article" date="2022" name="DNA Res.">
        <title>Chromosomal-level genome assembly of the orchid tree Bauhinia variegata (Leguminosae; Cercidoideae) supports the allotetraploid origin hypothesis of Bauhinia.</title>
        <authorList>
            <person name="Zhong Y."/>
            <person name="Chen Y."/>
            <person name="Zheng D."/>
            <person name="Pang J."/>
            <person name="Liu Y."/>
            <person name="Luo S."/>
            <person name="Meng S."/>
            <person name="Qian L."/>
            <person name="Wei D."/>
            <person name="Dai S."/>
            <person name="Zhou R."/>
        </authorList>
    </citation>
    <scope>NUCLEOTIDE SEQUENCE [LARGE SCALE GENOMIC DNA]</scope>
    <source>
        <strain evidence="1">BV-YZ2020</strain>
    </source>
</reference>
<evidence type="ECO:0000313" key="2">
    <source>
        <dbReference type="Proteomes" id="UP000828941"/>
    </source>
</evidence>
<dbReference type="Proteomes" id="UP000828941">
    <property type="component" value="Chromosome 7"/>
</dbReference>
<organism evidence="1 2">
    <name type="scientific">Bauhinia variegata</name>
    <name type="common">Purple orchid tree</name>
    <name type="synonym">Phanera variegata</name>
    <dbReference type="NCBI Taxonomy" id="167791"/>
    <lineage>
        <taxon>Eukaryota</taxon>
        <taxon>Viridiplantae</taxon>
        <taxon>Streptophyta</taxon>
        <taxon>Embryophyta</taxon>
        <taxon>Tracheophyta</taxon>
        <taxon>Spermatophyta</taxon>
        <taxon>Magnoliopsida</taxon>
        <taxon>eudicotyledons</taxon>
        <taxon>Gunneridae</taxon>
        <taxon>Pentapetalae</taxon>
        <taxon>rosids</taxon>
        <taxon>fabids</taxon>
        <taxon>Fabales</taxon>
        <taxon>Fabaceae</taxon>
        <taxon>Cercidoideae</taxon>
        <taxon>Cercideae</taxon>
        <taxon>Bauhiniinae</taxon>
        <taxon>Bauhinia</taxon>
    </lineage>
</organism>
<gene>
    <name evidence="1" type="ORF">L6164_017735</name>
</gene>
<protein>
    <submittedName>
        <fullName evidence="1">Uncharacterized protein</fullName>
    </submittedName>
</protein>
<sequence>MDFSLSHLSSSLGTMFSPFTESDDDVLCNLFDGVVREQIISVPCVNDDDHGDQSNSSPSYQAYHLLDSHIYEMCFSGLSDDRIGVFDDNANNNIFCDRESSGTNLIYDATEGFMMFPFPEETVESTDSHYEGSSEEFQQISDYSWFHHMCQQSKPFSQELEVKPCQFDSDEVNYSDPESFIRNFAELSDEYDSLPALVSKETSKRKRITLVLDLDETLVHSTMEPCEGADFTIQVFFDKKEHTIYVRERPFLQAFLETVSKMFEIIIFTASQRIYAEKVLDVLDSDRKLFSQRVYRESCVFSDGTYTKDLTILGVDLAKVFIIDNSPQVFRLQADNGIPIKSWYDDPHDSALISLLPFLEKLVDVDDVRPIIAKKFGIRG</sequence>
<proteinExistence type="predicted"/>
<evidence type="ECO:0000313" key="1">
    <source>
        <dbReference type="EMBL" id="KAI4332859.1"/>
    </source>
</evidence>
<name>A0ACB9NAQ3_BAUVA</name>
<accession>A0ACB9NAQ3</accession>
<keyword evidence="2" id="KW-1185">Reference proteome</keyword>
<dbReference type="EMBL" id="CM039432">
    <property type="protein sequence ID" value="KAI4332859.1"/>
    <property type="molecule type" value="Genomic_DNA"/>
</dbReference>
<comment type="caution">
    <text evidence="1">The sequence shown here is derived from an EMBL/GenBank/DDBJ whole genome shotgun (WGS) entry which is preliminary data.</text>
</comment>